<feature type="domain" description="Zona occludens toxin N-terminal" evidence="3">
    <location>
        <begin position="3"/>
        <end position="48"/>
    </location>
</feature>
<evidence type="ECO:0000256" key="2">
    <source>
        <dbReference type="SAM" id="Phobius"/>
    </source>
</evidence>
<evidence type="ECO:0000313" key="5">
    <source>
        <dbReference type="EMBL" id="SUT93270.1"/>
    </source>
</evidence>
<keyword evidence="2" id="KW-1133">Transmembrane helix</keyword>
<feature type="region of interest" description="Disordered" evidence="1">
    <location>
        <begin position="360"/>
        <end position="396"/>
    </location>
</feature>
<dbReference type="EMBL" id="CP065666">
    <property type="protein sequence ID" value="QPS05465.1"/>
    <property type="molecule type" value="Genomic_DNA"/>
</dbReference>
<feature type="compositionally biased region" description="Low complexity" evidence="1">
    <location>
        <begin position="360"/>
        <end position="371"/>
    </location>
</feature>
<dbReference type="Gene3D" id="3.40.50.300">
    <property type="entry name" value="P-loop containing nucleotide triphosphate hydrolases"/>
    <property type="match status" value="1"/>
</dbReference>
<protein>
    <submittedName>
        <fullName evidence="5">Putative phage-like protein</fullName>
    </submittedName>
    <submittedName>
        <fullName evidence="4">Zonular occludens toxin</fullName>
    </submittedName>
</protein>
<reference evidence="4 7" key="2">
    <citation type="submission" date="2020-12" db="EMBL/GenBank/DDBJ databases">
        <title>FDA dAtabase for Regulatory Grade micrObial Sequences (FDA-ARGOS): Supporting development and validation of Infectious Disease Dx tests.</title>
        <authorList>
            <person name="Sproer C."/>
            <person name="Gronow S."/>
            <person name="Severitt S."/>
            <person name="Schroder I."/>
            <person name="Tallon L."/>
            <person name="Sadzewicz L."/>
            <person name="Zhao X."/>
            <person name="Boylan J."/>
            <person name="Ott S."/>
            <person name="Bowen H."/>
            <person name="Vavikolanu K."/>
            <person name="Mehta A."/>
            <person name="Aluvathingal J."/>
            <person name="Nadendla S."/>
            <person name="Lowell S."/>
            <person name="Myers T."/>
            <person name="Yan Y."/>
            <person name="Sichtig H."/>
        </authorList>
    </citation>
    <scope>NUCLEOTIDE SEQUENCE [LARGE SCALE GENOMIC DNA]</scope>
    <source>
        <strain evidence="4 7">FDAARGOS_910</strain>
    </source>
</reference>
<accession>A0A380TXA5</accession>
<dbReference type="SUPFAM" id="SSF52540">
    <property type="entry name" value="P-loop containing nucleoside triphosphate hydrolases"/>
    <property type="match status" value="1"/>
</dbReference>
<evidence type="ECO:0000256" key="1">
    <source>
        <dbReference type="SAM" id="MobiDB-lite"/>
    </source>
</evidence>
<dbReference type="Proteomes" id="UP000595107">
    <property type="component" value="Chromosome"/>
</dbReference>
<feature type="compositionally biased region" description="Polar residues" evidence="1">
    <location>
        <begin position="386"/>
        <end position="396"/>
    </location>
</feature>
<dbReference type="EMBL" id="UFRV01000006">
    <property type="protein sequence ID" value="SUT93270.1"/>
    <property type="molecule type" value="Genomic_DNA"/>
</dbReference>
<dbReference type="RefSeq" id="WP_004693107.1">
    <property type="nucleotide sequence ID" value="NZ_BBTB01000088.1"/>
</dbReference>
<dbReference type="InterPro" id="IPR008900">
    <property type="entry name" value="Zot_N"/>
</dbReference>
<dbReference type="AlphaFoldDB" id="A0A380TXA5"/>
<evidence type="ECO:0000313" key="4">
    <source>
        <dbReference type="EMBL" id="QPS05465.1"/>
    </source>
</evidence>
<keyword evidence="2" id="KW-0472">Membrane</keyword>
<feature type="transmembrane region" description="Helical" evidence="2">
    <location>
        <begin position="184"/>
        <end position="203"/>
    </location>
</feature>
<gene>
    <name evidence="4" type="ORF">I6G67_08555</name>
    <name evidence="5" type="ORF">NCTC10308_01028</name>
</gene>
<feature type="domain" description="Zona occludens toxin N-terminal" evidence="3">
    <location>
        <begin position="53"/>
        <end position="174"/>
    </location>
</feature>
<evidence type="ECO:0000313" key="7">
    <source>
        <dbReference type="Proteomes" id="UP000595107"/>
    </source>
</evidence>
<organism evidence="5 6">
    <name type="scientific">Acinetobacter johnsonii</name>
    <dbReference type="NCBI Taxonomy" id="40214"/>
    <lineage>
        <taxon>Bacteria</taxon>
        <taxon>Pseudomonadati</taxon>
        <taxon>Pseudomonadota</taxon>
        <taxon>Gammaproteobacteria</taxon>
        <taxon>Moraxellales</taxon>
        <taxon>Moraxellaceae</taxon>
        <taxon>Acinetobacter</taxon>
    </lineage>
</organism>
<evidence type="ECO:0000313" key="6">
    <source>
        <dbReference type="Proteomes" id="UP000254227"/>
    </source>
</evidence>
<dbReference type="Proteomes" id="UP000254227">
    <property type="component" value="Unassembled WGS sequence"/>
</dbReference>
<proteinExistence type="predicted"/>
<evidence type="ECO:0000259" key="3">
    <source>
        <dbReference type="Pfam" id="PF05707"/>
    </source>
</evidence>
<dbReference type="Pfam" id="PF05707">
    <property type="entry name" value="Zot"/>
    <property type="match status" value="2"/>
</dbReference>
<sequence length="396" mass="45197">MSMILITGTPGSGKSLFAVAKILELQKQFPERQIFADIEGLQIDGVERSPEDWRETPDNSIIFYDEAQQHERFRSGTSANRDEIVQKLQVHRHTGHDIYFITQSTRFLNSFVTDLIGEHYHLHRPYGAKLASVYYWRGAQKQPNSEAAKERSENNFQFVYPKDVFKLYKSATAHHVKFKIPTKILGTFAIALGMLGFVLYLVYKPETQSFFTGKSVQEKQGIQKELEQQQVSELDKKVKLCQEQFKWTKEQCLEAYDPKGLQQKNAELEQKTGNNLEVITASYKISDPYDYSYDVAPAPIVHRVFSGCMKTKNGSLVAYDQQGSIIHDADKQLCKRTMNGDRPFNPYKQPEQVASYQFASAQPQTQEQQIQNPEVKAEPIPFGTKPPSNINGAHSL</sequence>
<dbReference type="InterPro" id="IPR027417">
    <property type="entry name" value="P-loop_NTPase"/>
</dbReference>
<reference evidence="5 6" key="1">
    <citation type="submission" date="2018-06" db="EMBL/GenBank/DDBJ databases">
        <authorList>
            <consortium name="Pathogen Informatics"/>
            <person name="Doyle S."/>
        </authorList>
    </citation>
    <scope>NUCLEOTIDE SEQUENCE [LARGE SCALE GENOMIC DNA]</scope>
    <source>
        <strain evidence="5 6">NCTC10308</strain>
    </source>
</reference>
<keyword evidence="2" id="KW-0812">Transmembrane</keyword>
<name>A0A380TXA5_ACIJO</name>